<name>A0AAD7W806_9TELE</name>
<comment type="caution">
    <text evidence="2">The sequence shown here is derived from an EMBL/GenBank/DDBJ whole genome shotgun (WGS) entry which is preliminary data.</text>
</comment>
<dbReference type="Proteomes" id="UP001221898">
    <property type="component" value="Unassembled WGS sequence"/>
</dbReference>
<dbReference type="AlphaFoldDB" id="A0AAD7W806"/>
<evidence type="ECO:0000313" key="2">
    <source>
        <dbReference type="EMBL" id="KAJ8386775.1"/>
    </source>
</evidence>
<dbReference type="EMBL" id="JAINUG010000223">
    <property type="protein sequence ID" value="KAJ8386775.1"/>
    <property type="molecule type" value="Genomic_DNA"/>
</dbReference>
<protein>
    <submittedName>
        <fullName evidence="2">Uncharacterized protein</fullName>
    </submittedName>
</protein>
<accession>A0AAD7W806</accession>
<sequence length="123" mass="12961">MTYIPLQFVHGRKAYAPLRPWDRCGTVGGGSIASARRCGLMKAQARARRRVVQNTGVRCCRGAGGTGEVESGAEQGLTVPAVGGARGRPPCQTLDPGAVGGPHDPKNLRIASYRTGPGRPLRR</sequence>
<keyword evidence="3" id="KW-1185">Reference proteome</keyword>
<organism evidence="2 3">
    <name type="scientific">Aldrovandia affinis</name>
    <dbReference type="NCBI Taxonomy" id="143900"/>
    <lineage>
        <taxon>Eukaryota</taxon>
        <taxon>Metazoa</taxon>
        <taxon>Chordata</taxon>
        <taxon>Craniata</taxon>
        <taxon>Vertebrata</taxon>
        <taxon>Euteleostomi</taxon>
        <taxon>Actinopterygii</taxon>
        <taxon>Neopterygii</taxon>
        <taxon>Teleostei</taxon>
        <taxon>Notacanthiformes</taxon>
        <taxon>Halosauridae</taxon>
        <taxon>Aldrovandia</taxon>
    </lineage>
</organism>
<proteinExistence type="predicted"/>
<evidence type="ECO:0000256" key="1">
    <source>
        <dbReference type="SAM" id="MobiDB-lite"/>
    </source>
</evidence>
<evidence type="ECO:0000313" key="3">
    <source>
        <dbReference type="Proteomes" id="UP001221898"/>
    </source>
</evidence>
<feature type="region of interest" description="Disordered" evidence="1">
    <location>
        <begin position="82"/>
        <end position="123"/>
    </location>
</feature>
<reference evidence="2" key="1">
    <citation type="journal article" date="2023" name="Science">
        <title>Genome structures resolve the early diversification of teleost fishes.</title>
        <authorList>
            <person name="Parey E."/>
            <person name="Louis A."/>
            <person name="Montfort J."/>
            <person name="Bouchez O."/>
            <person name="Roques C."/>
            <person name="Iampietro C."/>
            <person name="Lluch J."/>
            <person name="Castinel A."/>
            <person name="Donnadieu C."/>
            <person name="Desvignes T."/>
            <person name="Floi Bucao C."/>
            <person name="Jouanno E."/>
            <person name="Wen M."/>
            <person name="Mejri S."/>
            <person name="Dirks R."/>
            <person name="Jansen H."/>
            <person name="Henkel C."/>
            <person name="Chen W.J."/>
            <person name="Zahm M."/>
            <person name="Cabau C."/>
            <person name="Klopp C."/>
            <person name="Thompson A.W."/>
            <person name="Robinson-Rechavi M."/>
            <person name="Braasch I."/>
            <person name="Lecointre G."/>
            <person name="Bobe J."/>
            <person name="Postlethwait J.H."/>
            <person name="Berthelot C."/>
            <person name="Roest Crollius H."/>
            <person name="Guiguen Y."/>
        </authorList>
    </citation>
    <scope>NUCLEOTIDE SEQUENCE</scope>
    <source>
        <strain evidence="2">NC1722</strain>
    </source>
</reference>
<gene>
    <name evidence="2" type="ORF">AAFF_G00167240</name>
</gene>